<organism evidence="2">
    <name type="scientific">Oryza punctata</name>
    <name type="common">Red rice</name>
    <dbReference type="NCBI Taxonomy" id="4537"/>
    <lineage>
        <taxon>Eukaryota</taxon>
        <taxon>Viridiplantae</taxon>
        <taxon>Streptophyta</taxon>
        <taxon>Embryophyta</taxon>
        <taxon>Tracheophyta</taxon>
        <taxon>Spermatophyta</taxon>
        <taxon>Magnoliopsida</taxon>
        <taxon>Liliopsida</taxon>
        <taxon>Poales</taxon>
        <taxon>Poaceae</taxon>
        <taxon>BOP clade</taxon>
        <taxon>Oryzoideae</taxon>
        <taxon>Oryzeae</taxon>
        <taxon>Oryzinae</taxon>
        <taxon>Oryza</taxon>
    </lineage>
</organism>
<dbReference type="Proteomes" id="UP000026962">
    <property type="component" value="Chromosome 8"/>
</dbReference>
<dbReference type="AlphaFoldDB" id="A0A0E0LSR9"/>
<name>A0A0E0LSR9_ORYPU</name>
<evidence type="ECO:0000256" key="1">
    <source>
        <dbReference type="SAM" id="MobiDB-lite"/>
    </source>
</evidence>
<keyword evidence="3" id="KW-1185">Reference proteome</keyword>
<reference evidence="2" key="1">
    <citation type="submission" date="2015-04" db="UniProtKB">
        <authorList>
            <consortium name="EnsemblPlants"/>
        </authorList>
    </citation>
    <scope>IDENTIFICATION</scope>
</reference>
<dbReference type="EnsemblPlants" id="OPUNC08G06990.1">
    <property type="protein sequence ID" value="OPUNC08G06990.1"/>
    <property type="gene ID" value="OPUNC08G06990"/>
</dbReference>
<reference evidence="2" key="2">
    <citation type="submission" date="2018-05" db="EMBL/GenBank/DDBJ databases">
        <title>OpunRS2 (Oryza punctata Reference Sequence Version 2).</title>
        <authorList>
            <person name="Zhang J."/>
            <person name="Kudrna D."/>
            <person name="Lee S."/>
            <person name="Talag J."/>
            <person name="Welchert J."/>
            <person name="Wing R.A."/>
        </authorList>
    </citation>
    <scope>NUCLEOTIDE SEQUENCE [LARGE SCALE GENOMIC DNA]</scope>
</reference>
<feature type="compositionally biased region" description="Basic and acidic residues" evidence="1">
    <location>
        <begin position="1"/>
        <end position="10"/>
    </location>
</feature>
<evidence type="ECO:0000313" key="2">
    <source>
        <dbReference type="EnsemblPlants" id="OPUNC08G06990.1"/>
    </source>
</evidence>
<proteinExistence type="predicted"/>
<sequence length="108" mass="12630">MEELEWQRRTRDARRRDRRHAEASWQGASVQRCPRTGEGLTVVEHRGISCGLASTQRYQLLTSPNFPNDPQNPTLLLHRVPYKYPSFSSHFLRHSPLLLLLLLFFSTE</sequence>
<evidence type="ECO:0000313" key="3">
    <source>
        <dbReference type="Proteomes" id="UP000026962"/>
    </source>
</evidence>
<feature type="region of interest" description="Disordered" evidence="1">
    <location>
        <begin position="1"/>
        <end position="28"/>
    </location>
</feature>
<accession>A0A0E0LSR9</accession>
<protein>
    <submittedName>
        <fullName evidence="2">Uncharacterized protein</fullName>
    </submittedName>
</protein>
<dbReference type="HOGENOM" id="CLU_2201291_0_0_1"/>
<dbReference type="Gramene" id="OPUNC08G06990.1">
    <property type="protein sequence ID" value="OPUNC08G06990.1"/>
    <property type="gene ID" value="OPUNC08G06990"/>
</dbReference>